<feature type="transmembrane region" description="Helical" evidence="7">
    <location>
        <begin position="580"/>
        <end position="602"/>
    </location>
</feature>
<comment type="caution">
    <text evidence="8">The sequence shown here is derived from an EMBL/GenBank/DDBJ whole genome shotgun (WGS) entry which is preliminary data.</text>
</comment>
<dbReference type="GO" id="GO:0015297">
    <property type="term" value="F:antiporter activity"/>
    <property type="evidence" value="ECO:0007669"/>
    <property type="project" value="InterPro"/>
</dbReference>
<comment type="subcellular location">
    <subcellularLocation>
        <location evidence="1">Membrane</location>
        <topology evidence="1">Multi-pass membrane protein</topology>
    </subcellularLocation>
</comment>
<accession>A0A5C5G422</accession>
<dbReference type="GO" id="GO:1990961">
    <property type="term" value="P:xenobiotic detoxification by transmembrane export across the plasma membrane"/>
    <property type="evidence" value="ECO:0007669"/>
    <property type="project" value="InterPro"/>
</dbReference>
<keyword evidence="4 7" id="KW-1133">Transmembrane helix</keyword>
<name>A0A5C5G422_9BASI</name>
<evidence type="ECO:0000256" key="5">
    <source>
        <dbReference type="ARBA" id="ARBA00023136"/>
    </source>
</evidence>
<proteinExistence type="inferred from homology"/>
<evidence type="ECO:0000256" key="3">
    <source>
        <dbReference type="ARBA" id="ARBA00022692"/>
    </source>
</evidence>
<dbReference type="STRING" id="5288.A0A5C5G422"/>
<dbReference type="Pfam" id="PF01554">
    <property type="entry name" value="MatE"/>
    <property type="match status" value="2"/>
</dbReference>
<evidence type="ECO:0000256" key="6">
    <source>
        <dbReference type="SAM" id="MobiDB-lite"/>
    </source>
</evidence>
<evidence type="ECO:0000256" key="4">
    <source>
        <dbReference type="ARBA" id="ARBA00022989"/>
    </source>
</evidence>
<evidence type="ECO:0000313" key="8">
    <source>
        <dbReference type="EMBL" id="TNY23870.1"/>
    </source>
</evidence>
<feature type="transmembrane region" description="Helical" evidence="7">
    <location>
        <begin position="514"/>
        <end position="531"/>
    </location>
</feature>
<keyword evidence="3 7" id="KW-0812">Transmembrane</keyword>
<dbReference type="InterPro" id="IPR002528">
    <property type="entry name" value="MATE_fam"/>
</dbReference>
<organism evidence="8 9">
    <name type="scientific">Rhodotorula diobovata</name>
    <dbReference type="NCBI Taxonomy" id="5288"/>
    <lineage>
        <taxon>Eukaryota</taxon>
        <taxon>Fungi</taxon>
        <taxon>Dikarya</taxon>
        <taxon>Basidiomycota</taxon>
        <taxon>Pucciniomycotina</taxon>
        <taxon>Microbotryomycetes</taxon>
        <taxon>Sporidiobolales</taxon>
        <taxon>Sporidiobolaceae</taxon>
        <taxon>Rhodotorula</taxon>
    </lineage>
</organism>
<evidence type="ECO:0000256" key="7">
    <source>
        <dbReference type="SAM" id="Phobius"/>
    </source>
</evidence>
<feature type="transmembrane region" description="Helical" evidence="7">
    <location>
        <begin position="552"/>
        <end position="574"/>
    </location>
</feature>
<feature type="transmembrane region" description="Helical" evidence="7">
    <location>
        <begin position="357"/>
        <end position="381"/>
    </location>
</feature>
<keyword evidence="9" id="KW-1185">Reference proteome</keyword>
<dbReference type="NCBIfam" id="TIGR00797">
    <property type="entry name" value="matE"/>
    <property type="match status" value="1"/>
</dbReference>
<feature type="transmembrane region" description="Helical" evidence="7">
    <location>
        <begin position="323"/>
        <end position="345"/>
    </location>
</feature>
<comment type="similarity">
    <text evidence="2">Belongs to the multi antimicrobial extrusion (MATE) (TC 2.A.66.1) family.</text>
</comment>
<reference evidence="8 9" key="1">
    <citation type="submission" date="2019-03" db="EMBL/GenBank/DDBJ databases">
        <title>Rhodosporidium diobovatum UCD-FST 08-225 genome sequencing, assembly, and annotation.</title>
        <authorList>
            <person name="Fakankun I.U."/>
            <person name="Fristensky B."/>
            <person name="Levin D.B."/>
        </authorList>
    </citation>
    <scope>NUCLEOTIDE SEQUENCE [LARGE SCALE GENOMIC DNA]</scope>
    <source>
        <strain evidence="8 9">UCD-FST 08-225</strain>
    </source>
</reference>
<dbReference type="GO" id="GO:0016020">
    <property type="term" value="C:membrane"/>
    <property type="evidence" value="ECO:0007669"/>
    <property type="project" value="UniProtKB-SubCell"/>
</dbReference>
<feature type="compositionally biased region" description="Polar residues" evidence="6">
    <location>
        <begin position="1"/>
        <end position="38"/>
    </location>
</feature>
<dbReference type="OrthoDB" id="2126698at2759"/>
<dbReference type="GO" id="GO:0042910">
    <property type="term" value="F:xenobiotic transmembrane transporter activity"/>
    <property type="evidence" value="ECO:0007669"/>
    <property type="project" value="InterPro"/>
</dbReference>
<feature type="region of interest" description="Disordered" evidence="6">
    <location>
        <begin position="1"/>
        <end position="126"/>
    </location>
</feature>
<feature type="transmembrane region" description="Helical" evidence="7">
    <location>
        <begin position="482"/>
        <end position="502"/>
    </location>
</feature>
<gene>
    <name evidence="8" type="ORF">DMC30DRAFT_420748</name>
</gene>
<evidence type="ECO:0000256" key="2">
    <source>
        <dbReference type="ARBA" id="ARBA00010199"/>
    </source>
</evidence>
<sequence length="628" mass="67135">MFTGSYPSTSPASFSRETSFLQQAVARGQTSLHGSNAANGRDESALDTDSIPDEDRGRSAGKRRAGAGGRLSRSSFSVDGRLSPTQEGEEEATASEGEGAQQALLPSRRTPPPTPSSFTERHAGQYRPLTETTPLLGHSATTDGVTSAAEAAAIRDARTLRDDANYKRAVAHETRTLLSYTVPILATHFLEYSLMATVVIATGHLGETELAAASLGNLTNNVVALSVIQGLCAALDTLCPQAFTSSNPKDTSIYALRTFVLCCIVGIPQALIFWNSEWILRDGLRQDPDVAYRAAQYLRILILGLPAYSGFECIRRWLQAQGLMVAPVLALVAAAPLNVLLNWLLVWGPIDALNLGFLGAPIATTVSLNVMCLVMVLYAFFVAPRDAWGGLSRDCLRDLGLNLRLGLSGIGMVGSEWWSWEIVSLCSSMLGSTALAAQSVLLTSASFFYQVQYALSVAAAVRIGNLLGAQKPHLARIASRCTIFIAIAVSGVNSVLLVLVRHRWGSLFSSEPEIIHIVAKVLPLVAAFQLWDGLSGAMGGVLRGAGKPTLGAIINTASYYVLGLPIGIFVAFAGPHMGLSGLWLGLTIALTFTGISSTWICWRMNWEAEAESTRIRLGEAKRPVEEEA</sequence>
<protein>
    <submittedName>
        <fullName evidence="8">Mate-domain-containing protein</fullName>
    </submittedName>
</protein>
<keyword evidence="5 7" id="KW-0472">Membrane</keyword>
<dbReference type="InterPro" id="IPR045069">
    <property type="entry name" value="MATE_euk"/>
</dbReference>
<dbReference type="AlphaFoldDB" id="A0A5C5G422"/>
<evidence type="ECO:0000256" key="1">
    <source>
        <dbReference type="ARBA" id="ARBA00004141"/>
    </source>
</evidence>
<feature type="compositionally biased region" description="Low complexity" evidence="6">
    <location>
        <begin position="94"/>
        <end position="108"/>
    </location>
</feature>
<dbReference type="CDD" id="cd13132">
    <property type="entry name" value="MATE_eukaryotic"/>
    <property type="match status" value="1"/>
</dbReference>
<dbReference type="Proteomes" id="UP000311382">
    <property type="component" value="Unassembled WGS sequence"/>
</dbReference>
<evidence type="ECO:0000313" key="9">
    <source>
        <dbReference type="Proteomes" id="UP000311382"/>
    </source>
</evidence>
<dbReference type="EMBL" id="SOZI01000007">
    <property type="protein sequence ID" value="TNY23870.1"/>
    <property type="molecule type" value="Genomic_DNA"/>
</dbReference>
<dbReference type="PANTHER" id="PTHR11206">
    <property type="entry name" value="MULTIDRUG RESISTANCE PROTEIN"/>
    <property type="match status" value="1"/>
</dbReference>
<feature type="transmembrane region" description="Helical" evidence="7">
    <location>
        <begin position="254"/>
        <end position="274"/>
    </location>
</feature>